<dbReference type="Proteomes" id="UP000199622">
    <property type="component" value="Unassembled WGS sequence"/>
</dbReference>
<feature type="compositionally biased region" description="Pro residues" evidence="1">
    <location>
        <begin position="164"/>
        <end position="177"/>
    </location>
</feature>
<gene>
    <name evidence="2" type="ORF">SAMN04489727_9182</name>
</gene>
<sequence length="293" mass="30518">MWGQGCPRGRGNVDNSVRGGVLLPLLSGGVDTLDPGGAPAGWGLGRGRSPWSAARCPPPRSRNCDYGRQRRVKAGKRALTRRCRPCFGFGSGWRGRSGWGAGRVASRLPVPGLLVPALPCPALPCPALPCPALPCPALPCPALPRPAPPRPPCPRLPRSALARPAPPALPPLAPPRLGPSRPALARLAPPGPPCPACPALSRPALPRRRLPSWPPRSSPSPRSSPVAAVAPSPRPPARQIRPATGHQRGPRQGPKPSRPAPPTQETHSGHRAASRRCPSEVPSVPALPWPPGG</sequence>
<accession>A0A1H5D6E4</accession>
<feature type="compositionally biased region" description="Low complexity" evidence="1">
    <location>
        <begin position="219"/>
        <end position="231"/>
    </location>
</feature>
<name>A0A1H5D6E4_9PSEU</name>
<feature type="compositionally biased region" description="Low complexity" evidence="1">
    <location>
        <begin position="178"/>
        <end position="188"/>
    </location>
</feature>
<dbReference type="EMBL" id="FNSO01000004">
    <property type="protein sequence ID" value="SED74411.1"/>
    <property type="molecule type" value="Genomic_DNA"/>
</dbReference>
<organism evidence="2 3">
    <name type="scientific">Amycolatopsis tolypomycina</name>
    <dbReference type="NCBI Taxonomy" id="208445"/>
    <lineage>
        <taxon>Bacteria</taxon>
        <taxon>Bacillati</taxon>
        <taxon>Actinomycetota</taxon>
        <taxon>Actinomycetes</taxon>
        <taxon>Pseudonocardiales</taxon>
        <taxon>Pseudonocardiaceae</taxon>
        <taxon>Amycolatopsis</taxon>
    </lineage>
</organism>
<dbReference type="AlphaFoldDB" id="A0A1H5D6E4"/>
<protein>
    <submittedName>
        <fullName evidence="2">Uncharacterized protein</fullName>
    </submittedName>
</protein>
<reference evidence="3" key="1">
    <citation type="submission" date="2016-10" db="EMBL/GenBank/DDBJ databases">
        <authorList>
            <person name="Varghese N."/>
            <person name="Submissions S."/>
        </authorList>
    </citation>
    <scope>NUCLEOTIDE SEQUENCE [LARGE SCALE GENOMIC DNA]</scope>
    <source>
        <strain evidence="3">DSM 44544</strain>
    </source>
</reference>
<evidence type="ECO:0000256" key="1">
    <source>
        <dbReference type="SAM" id="MobiDB-lite"/>
    </source>
</evidence>
<evidence type="ECO:0000313" key="2">
    <source>
        <dbReference type="EMBL" id="SED74411.1"/>
    </source>
</evidence>
<proteinExistence type="predicted"/>
<keyword evidence="3" id="KW-1185">Reference proteome</keyword>
<feature type="region of interest" description="Disordered" evidence="1">
    <location>
        <begin position="154"/>
        <end position="293"/>
    </location>
</feature>
<evidence type="ECO:0000313" key="3">
    <source>
        <dbReference type="Proteomes" id="UP000199622"/>
    </source>
</evidence>
<dbReference type="STRING" id="208445.SAMN04489727_9182"/>